<dbReference type="GO" id="GO:0001650">
    <property type="term" value="C:fibrillar center"/>
    <property type="evidence" value="ECO:0007669"/>
    <property type="project" value="TreeGrafter"/>
</dbReference>
<dbReference type="EMBL" id="KL367474">
    <property type="protein sequence ID" value="KFD73376.1"/>
    <property type="molecule type" value="Genomic_DNA"/>
</dbReference>
<dbReference type="Proteomes" id="UP000030764">
    <property type="component" value="Unassembled WGS sequence"/>
</dbReference>
<dbReference type="PANTHER" id="PTHR46948:SF1">
    <property type="entry name" value="RIBONUCLEASE P PROTEIN SUBUNIT P38"/>
    <property type="match status" value="1"/>
</dbReference>
<dbReference type="Proteomes" id="UP000030758">
    <property type="component" value="Unassembled WGS sequence"/>
</dbReference>
<dbReference type="GO" id="GO:0001682">
    <property type="term" value="P:tRNA 5'-leader removal"/>
    <property type="evidence" value="ECO:0007669"/>
    <property type="project" value="InterPro"/>
</dbReference>
<evidence type="ECO:0000313" key="3">
    <source>
        <dbReference type="Proteomes" id="UP000030764"/>
    </source>
</evidence>
<dbReference type="AlphaFoldDB" id="A0A085MBB8"/>
<evidence type="ECO:0000313" key="2">
    <source>
        <dbReference type="EMBL" id="KFD73376.1"/>
    </source>
</evidence>
<dbReference type="PANTHER" id="PTHR46948">
    <property type="entry name" value="RIBONUCLEASE P PROTEIN SUBUNIT P38"/>
    <property type="match status" value="1"/>
</dbReference>
<sequence>MGKIKSTKKKNTKRPWNYSWAVADANISDPILQFLAGLLKSTIERRATDTSTSEKPLKSSICESGFAVGLRSVLRHLEQGKLVVALFNHEDWPGYLCYHVGIVSKNSCTHCAQVKNLSAVIAPVLGCHSVRAFGIKNSSSDEVQLLVDQIKFQLPQISVTESDFLTYFQ</sequence>
<evidence type="ECO:0000313" key="1">
    <source>
        <dbReference type="EMBL" id="KFD54514.1"/>
    </source>
</evidence>
<name>A0A085MBB8_9BILA</name>
<dbReference type="InterPro" id="IPR042848">
    <property type="entry name" value="Rpp38"/>
</dbReference>
<accession>A0A085MBB8</accession>
<dbReference type="GO" id="GO:0033204">
    <property type="term" value="F:ribonuclease P RNA binding"/>
    <property type="evidence" value="ECO:0007669"/>
    <property type="project" value="TreeGrafter"/>
</dbReference>
<dbReference type="GO" id="GO:0005655">
    <property type="term" value="C:nucleolar ribonuclease P complex"/>
    <property type="evidence" value="ECO:0007669"/>
    <property type="project" value="InterPro"/>
</dbReference>
<proteinExistence type="predicted"/>
<dbReference type="EMBL" id="KL363207">
    <property type="protein sequence ID" value="KFD54514.1"/>
    <property type="molecule type" value="Genomic_DNA"/>
</dbReference>
<dbReference type="GO" id="GO:0000172">
    <property type="term" value="C:ribonuclease MRP complex"/>
    <property type="evidence" value="ECO:0007669"/>
    <property type="project" value="InterPro"/>
</dbReference>
<gene>
    <name evidence="1" type="ORF">M513_04661</name>
    <name evidence="2" type="ORF">M514_04661</name>
</gene>
<reference evidence="1 3" key="1">
    <citation type="journal article" date="2014" name="Nat. Genet.">
        <title>Genome and transcriptome of the porcine whipworm Trichuris suis.</title>
        <authorList>
            <person name="Jex A.R."/>
            <person name="Nejsum P."/>
            <person name="Schwarz E.M."/>
            <person name="Hu L."/>
            <person name="Young N.D."/>
            <person name="Hall R.S."/>
            <person name="Korhonen P.K."/>
            <person name="Liao S."/>
            <person name="Thamsborg S."/>
            <person name="Xia J."/>
            <person name="Xu P."/>
            <person name="Wang S."/>
            <person name="Scheerlinck J.P."/>
            <person name="Hofmann A."/>
            <person name="Sternberg P.W."/>
            <person name="Wang J."/>
            <person name="Gasser R.B."/>
        </authorList>
    </citation>
    <scope>NUCLEOTIDE SEQUENCE [LARGE SCALE GENOMIC DNA]</scope>
    <source>
        <strain evidence="2">DCEP-RM93F</strain>
        <strain evidence="1">DCEP-RM93M</strain>
    </source>
</reference>
<keyword evidence="3" id="KW-1185">Reference proteome</keyword>
<protein>
    <recommendedName>
        <fullName evidence="4">Ribosomal protein L7Ae/L30e/S12e/Gadd45 domain-containing protein</fullName>
    </recommendedName>
</protein>
<organism evidence="1 3">
    <name type="scientific">Trichuris suis</name>
    <name type="common">pig whipworm</name>
    <dbReference type="NCBI Taxonomy" id="68888"/>
    <lineage>
        <taxon>Eukaryota</taxon>
        <taxon>Metazoa</taxon>
        <taxon>Ecdysozoa</taxon>
        <taxon>Nematoda</taxon>
        <taxon>Enoplea</taxon>
        <taxon>Dorylaimia</taxon>
        <taxon>Trichinellida</taxon>
        <taxon>Trichuridae</taxon>
        <taxon>Trichuris</taxon>
    </lineage>
</organism>
<evidence type="ECO:0008006" key="4">
    <source>
        <dbReference type="Google" id="ProtNLM"/>
    </source>
</evidence>
<dbReference type="GO" id="GO:0004526">
    <property type="term" value="F:ribonuclease P activity"/>
    <property type="evidence" value="ECO:0007669"/>
    <property type="project" value="TreeGrafter"/>
</dbReference>